<dbReference type="FunFam" id="1.10.510.10:FF:000415">
    <property type="entry name" value="CMGC/CDK/CRK7 protein kinase, variant"/>
    <property type="match status" value="1"/>
</dbReference>
<feature type="compositionally biased region" description="Low complexity" evidence="13">
    <location>
        <begin position="791"/>
        <end position="800"/>
    </location>
</feature>
<comment type="catalytic activity">
    <reaction evidence="10">
        <text>L-seryl-[protein] + ATP = O-phospho-L-seryl-[protein] + ADP + H(+)</text>
        <dbReference type="Rhea" id="RHEA:17989"/>
        <dbReference type="Rhea" id="RHEA-COMP:9863"/>
        <dbReference type="Rhea" id="RHEA-COMP:11604"/>
        <dbReference type="ChEBI" id="CHEBI:15378"/>
        <dbReference type="ChEBI" id="CHEBI:29999"/>
        <dbReference type="ChEBI" id="CHEBI:30616"/>
        <dbReference type="ChEBI" id="CHEBI:83421"/>
        <dbReference type="ChEBI" id="CHEBI:456216"/>
        <dbReference type="EC" id="2.7.11.22"/>
    </reaction>
</comment>
<keyword evidence="5 12" id="KW-0547">Nucleotide-binding</keyword>
<feature type="region of interest" description="Disordered" evidence="13">
    <location>
        <begin position="1"/>
        <end position="439"/>
    </location>
</feature>
<feature type="compositionally biased region" description="Pro residues" evidence="13">
    <location>
        <begin position="362"/>
        <end position="400"/>
    </location>
</feature>
<dbReference type="SMART" id="SM00220">
    <property type="entry name" value="S_TKc"/>
    <property type="match status" value="1"/>
</dbReference>
<feature type="domain" description="Protein kinase" evidence="14">
    <location>
        <begin position="457"/>
        <end position="754"/>
    </location>
</feature>
<dbReference type="OrthoDB" id="28397at2759"/>
<feature type="compositionally biased region" description="Low complexity" evidence="13">
    <location>
        <begin position="351"/>
        <end position="361"/>
    </location>
</feature>
<dbReference type="EMBL" id="KV424159">
    <property type="protein sequence ID" value="KZT50586.1"/>
    <property type="molecule type" value="Genomic_DNA"/>
</dbReference>
<feature type="compositionally biased region" description="Pro residues" evidence="13">
    <location>
        <begin position="105"/>
        <end position="122"/>
    </location>
</feature>
<evidence type="ECO:0000256" key="6">
    <source>
        <dbReference type="ARBA" id="ARBA00022777"/>
    </source>
</evidence>
<keyword evidence="3" id="KW-0723">Serine/threonine-protein kinase</keyword>
<feature type="compositionally biased region" description="Polar residues" evidence="13">
    <location>
        <begin position="401"/>
        <end position="414"/>
    </location>
</feature>
<feature type="compositionally biased region" description="Basic and acidic residues" evidence="13">
    <location>
        <begin position="771"/>
        <end position="787"/>
    </location>
</feature>
<keyword evidence="4" id="KW-0808">Transferase</keyword>
<feature type="compositionally biased region" description="Pro residues" evidence="13">
    <location>
        <begin position="61"/>
        <end position="79"/>
    </location>
</feature>
<evidence type="ECO:0000256" key="5">
    <source>
        <dbReference type="ARBA" id="ARBA00022741"/>
    </source>
</evidence>
<dbReference type="SUPFAM" id="SSF56112">
    <property type="entry name" value="Protein kinase-like (PK-like)"/>
    <property type="match status" value="1"/>
</dbReference>
<dbReference type="InterPro" id="IPR017441">
    <property type="entry name" value="Protein_kinase_ATP_BS"/>
</dbReference>
<evidence type="ECO:0000256" key="7">
    <source>
        <dbReference type="ARBA" id="ARBA00022840"/>
    </source>
</evidence>
<dbReference type="GO" id="GO:0005634">
    <property type="term" value="C:nucleus"/>
    <property type="evidence" value="ECO:0007669"/>
    <property type="project" value="UniProtKB-SubCell"/>
</dbReference>
<dbReference type="PROSITE" id="PS00108">
    <property type="entry name" value="PROTEIN_KINASE_ST"/>
    <property type="match status" value="1"/>
</dbReference>
<feature type="region of interest" description="Disordered" evidence="13">
    <location>
        <begin position="766"/>
        <end position="896"/>
    </location>
</feature>
<proteinExistence type="inferred from homology"/>
<dbReference type="InterPro" id="IPR000719">
    <property type="entry name" value="Prot_kinase_dom"/>
</dbReference>
<keyword evidence="6 15" id="KW-0418">Kinase</keyword>
<evidence type="ECO:0000256" key="8">
    <source>
        <dbReference type="ARBA" id="ARBA00023242"/>
    </source>
</evidence>
<dbReference type="AlphaFoldDB" id="A0A165CCN4"/>
<name>A0A165CCN4_9BASI</name>
<dbReference type="STRING" id="1353952.A0A165CCN4"/>
<dbReference type="Gene3D" id="1.10.510.10">
    <property type="entry name" value="Transferase(Phosphotransferase) domain 1"/>
    <property type="match status" value="1"/>
</dbReference>
<evidence type="ECO:0000256" key="10">
    <source>
        <dbReference type="ARBA" id="ARBA00048367"/>
    </source>
</evidence>
<evidence type="ECO:0000256" key="4">
    <source>
        <dbReference type="ARBA" id="ARBA00022679"/>
    </source>
</evidence>
<evidence type="ECO:0000256" key="1">
    <source>
        <dbReference type="ARBA" id="ARBA00004123"/>
    </source>
</evidence>
<dbReference type="Pfam" id="PF00069">
    <property type="entry name" value="Pkinase"/>
    <property type="match status" value="1"/>
</dbReference>
<feature type="compositionally biased region" description="Basic and acidic residues" evidence="13">
    <location>
        <begin position="163"/>
        <end position="173"/>
    </location>
</feature>
<evidence type="ECO:0000256" key="3">
    <source>
        <dbReference type="ARBA" id="ARBA00022527"/>
    </source>
</evidence>
<evidence type="ECO:0000256" key="9">
    <source>
        <dbReference type="ARBA" id="ARBA00047811"/>
    </source>
</evidence>
<feature type="compositionally biased region" description="Basic and acidic residues" evidence="13">
    <location>
        <begin position="181"/>
        <end position="192"/>
    </location>
</feature>
<dbReference type="InterPro" id="IPR008271">
    <property type="entry name" value="Ser/Thr_kinase_AS"/>
</dbReference>
<feature type="compositionally biased region" description="Basic and acidic residues" evidence="13">
    <location>
        <begin position="262"/>
        <end position="309"/>
    </location>
</feature>
<dbReference type="PROSITE" id="PS00107">
    <property type="entry name" value="PROTEIN_KINASE_ATP"/>
    <property type="match status" value="1"/>
</dbReference>
<dbReference type="Gene3D" id="3.30.200.20">
    <property type="entry name" value="Phosphorylase Kinase, domain 1"/>
    <property type="match status" value="1"/>
</dbReference>
<evidence type="ECO:0000256" key="12">
    <source>
        <dbReference type="PROSITE-ProRule" id="PRU10141"/>
    </source>
</evidence>
<dbReference type="GO" id="GO:0004693">
    <property type="term" value="F:cyclin-dependent protein serine/threonine kinase activity"/>
    <property type="evidence" value="ECO:0007669"/>
    <property type="project" value="UniProtKB-EC"/>
</dbReference>
<comment type="similarity">
    <text evidence="2">Belongs to the protein kinase superfamily. CMGC Ser/Thr protein kinase family. CDC2/CDKX subfamily.</text>
</comment>
<feature type="compositionally biased region" description="Basic and acidic residues" evidence="13">
    <location>
        <begin position="833"/>
        <end position="847"/>
    </location>
</feature>
<evidence type="ECO:0000256" key="2">
    <source>
        <dbReference type="ARBA" id="ARBA00006485"/>
    </source>
</evidence>
<evidence type="ECO:0000313" key="16">
    <source>
        <dbReference type="Proteomes" id="UP000076842"/>
    </source>
</evidence>
<feature type="compositionally biased region" description="Low complexity" evidence="13">
    <location>
        <begin position="236"/>
        <end position="257"/>
    </location>
</feature>
<dbReference type="Proteomes" id="UP000076842">
    <property type="component" value="Unassembled WGS sequence"/>
</dbReference>
<organism evidence="15 16">
    <name type="scientific">Calocera cornea HHB12733</name>
    <dbReference type="NCBI Taxonomy" id="1353952"/>
    <lineage>
        <taxon>Eukaryota</taxon>
        <taxon>Fungi</taxon>
        <taxon>Dikarya</taxon>
        <taxon>Basidiomycota</taxon>
        <taxon>Agaricomycotina</taxon>
        <taxon>Dacrymycetes</taxon>
        <taxon>Dacrymycetales</taxon>
        <taxon>Dacrymycetaceae</taxon>
        <taxon>Calocera</taxon>
    </lineage>
</organism>
<reference evidence="15 16" key="1">
    <citation type="journal article" date="2016" name="Mol. Biol. Evol.">
        <title>Comparative Genomics of Early-Diverging Mushroom-Forming Fungi Provides Insights into the Origins of Lignocellulose Decay Capabilities.</title>
        <authorList>
            <person name="Nagy L.G."/>
            <person name="Riley R."/>
            <person name="Tritt A."/>
            <person name="Adam C."/>
            <person name="Daum C."/>
            <person name="Floudas D."/>
            <person name="Sun H."/>
            <person name="Yadav J.S."/>
            <person name="Pangilinan J."/>
            <person name="Larsson K.H."/>
            <person name="Matsuura K."/>
            <person name="Barry K."/>
            <person name="Labutti K."/>
            <person name="Kuo R."/>
            <person name="Ohm R.A."/>
            <person name="Bhattacharya S.S."/>
            <person name="Shirouzu T."/>
            <person name="Yoshinaga Y."/>
            <person name="Martin F.M."/>
            <person name="Grigoriev I.V."/>
            <person name="Hibbett D.S."/>
        </authorList>
    </citation>
    <scope>NUCLEOTIDE SEQUENCE [LARGE SCALE GENOMIC DNA]</scope>
    <source>
        <strain evidence="15 16">HHB12733</strain>
    </source>
</reference>
<gene>
    <name evidence="15" type="ORF">CALCODRAFT_179546</name>
</gene>
<feature type="compositionally biased region" description="Low complexity" evidence="13">
    <location>
        <begin position="51"/>
        <end position="60"/>
    </location>
</feature>
<sequence>MSPVKIKRPPPESQSQPPPKRFRADIVNPFDSVSSTRVPTSLPPRPQFANSTSSSSQSVKPTPPQPKNVAPSQPPPPSAGQPDSEPEEGELDDAPVDGSSAPSGAPKPPSAPAPSQPPPPSSDEPKAAVKFFPFKMKNKGPAVPVLDKGLDLTVAPPLVKPTTEGKGKEREEGETTSGPKENGDARDSERKTGGGWDWTPPRHADDDDRRGRRAPRASKHGTWAPSPDERSFDSWRAPAYRPRSPLRSPRYRPVSPRSRPPRHADHWEPGRDRDDYDRSRNHGRFDDDRRHRDRERDGDSYRPSYDRRSRSPQGYGGFRLRSPSPPRHRHRDDATPPHSALESRGLRPLNASQTSTSRSPSAPRPVALPPRPPSPPPAPPRSPPATRPITPGAPNPPHPPSSATDTGPVATPSQTRPPSPKPQVTKTPKRPPKHRSPQEELAAYGRNFVGCSRLGAYELQNKLGEGTFGEVHKARSQVTGQLVALKRILMHEEREGIPITALREVKILKKLRHPNIVSLVDMVVTKATKDSKGDIYMVFPYMDHDLAGLLENKSVRLSPGQIKLYMKQLLEGTDYLHRNNILHRDMKAANLLISNAGVLQIADFGLARPGHSKLGWDGIDLRKTRYTNCVVTRWYRPPELLLGETNYGFAIDMWGVGCVMGEMWLRRPMFCGSSDLNQLEKIWSLCGTPTEDTMPGWTLLPGCEGVKSWPRQERTVKPNFEMHGRDTADLLDKMLLLDPNRRFTAAQALDHEWFWNDPLPADPKTLSQYESSHEYDKRKVQIEEDKRRKAWQAAQAKPGGPSQPPPNPHHQHPPANQHLLPKQHPPQNQYRPESYRDAVRGPPRQDRYGGPPPPGGRGLPPRPDHGGDHFRRGPPPDRRPDNRARPPPRDEPLPYG</sequence>
<protein>
    <submittedName>
        <fullName evidence="15">Pkinase-domain-containing protein</fullName>
    </submittedName>
</protein>
<feature type="compositionally biased region" description="Acidic residues" evidence="13">
    <location>
        <begin position="84"/>
        <end position="95"/>
    </location>
</feature>
<comment type="subcellular location">
    <subcellularLocation>
        <location evidence="1">Nucleus</location>
    </subcellularLocation>
</comment>
<dbReference type="InParanoid" id="A0A165CCN4"/>
<dbReference type="PROSITE" id="PS50011">
    <property type="entry name" value="PROTEIN_KINASE_DOM"/>
    <property type="match status" value="1"/>
</dbReference>
<dbReference type="InterPro" id="IPR011009">
    <property type="entry name" value="Kinase-like_dom_sf"/>
</dbReference>
<evidence type="ECO:0000256" key="11">
    <source>
        <dbReference type="ARBA" id="ARBA00049280"/>
    </source>
</evidence>
<feature type="compositionally biased region" description="Basic and acidic residues" evidence="13">
    <location>
        <begin position="200"/>
        <end position="210"/>
    </location>
</feature>
<comment type="catalytic activity">
    <reaction evidence="9">
        <text>L-threonyl-[protein] + ATP = O-phospho-L-threonyl-[protein] + ADP + H(+)</text>
        <dbReference type="Rhea" id="RHEA:46608"/>
        <dbReference type="Rhea" id="RHEA-COMP:11060"/>
        <dbReference type="Rhea" id="RHEA-COMP:11605"/>
        <dbReference type="ChEBI" id="CHEBI:15378"/>
        <dbReference type="ChEBI" id="CHEBI:30013"/>
        <dbReference type="ChEBI" id="CHEBI:30616"/>
        <dbReference type="ChEBI" id="CHEBI:61977"/>
        <dbReference type="ChEBI" id="CHEBI:456216"/>
        <dbReference type="EC" id="2.7.11.22"/>
    </reaction>
</comment>
<dbReference type="InterPro" id="IPR050108">
    <property type="entry name" value="CDK"/>
</dbReference>
<evidence type="ECO:0000256" key="13">
    <source>
        <dbReference type="SAM" id="MobiDB-lite"/>
    </source>
</evidence>
<keyword evidence="7 12" id="KW-0067">ATP-binding</keyword>
<evidence type="ECO:0000259" key="14">
    <source>
        <dbReference type="PROSITE" id="PS50011"/>
    </source>
</evidence>
<comment type="catalytic activity">
    <reaction evidence="11">
        <text>[DNA-directed RNA polymerase] + ATP = phospho-[DNA-directed RNA polymerase] + ADP + H(+)</text>
        <dbReference type="Rhea" id="RHEA:10216"/>
        <dbReference type="Rhea" id="RHEA-COMP:11321"/>
        <dbReference type="Rhea" id="RHEA-COMP:11322"/>
        <dbReference type="ChEBI" id="CHEBI:15378"/>
        <dbReference type="ChEBI" id="CHEBI:30616"/>
        <dbReference type="ChEBI" id="CHEBI:43176"/>
        <dbReference type="ChEBI" id="CHEBI:68546"/>
        <dbReference type="ChEBI" id="CHEBI:456216"/>
        <dbReference type="EC" id="2.7.11.23"/>
    </reaction>
</comment>
<dbReference type="PANTHER" id="PTHR24056">
    <property type="entry name" value="CELL DIVISION PROTEIN KINASE"/>
    <property type="match status" value="1"/>
</dbReference>
<feature type="compositionally biased region" description="Basic and acidic residues" evidence="13">
    <location>
        <begin position="862"/>
        <end position="896"/>
    </location>
</feature>
<keyword evidence="8" id="KW-0539">Nucleus</keyword>
<dbReference type="GO" id="GO:0008353">
    <property type="term" value="F:RNA polymerase II CTD heptapeptide repeat kinase activity"/>
    <property type="evidence" value="ECO:0007669"/>
    <property type="project" value="UniProtKB-EC"/>
</dbReference>
<keyword evidence="16" id="KW-1185">Reference proteome</keyword>
<dbReference type="PANTHER" id="PTHR24056:SF233">
    <property type="entry name" value="CYCLIN-DEPENDENT KINASE 9"/>
    <property type="match status" value="1"/>
</dbReference>
<evidence type="ECO:0000313" key="15">
    <source>
        <dbReference type="EMBL" id="KZT50586.1"/>
    </source>
</evidence>
<feature type="binding site" evidence="12">
    <location>
        <position position="486"/>
    </location>
    <ligand>
        <name>ATP</name>
        <dbReference type="ChEBI" id="CHEBI:30616"/>
    </ligand>
</feature>
<dbReference type="GO" id="GO:0005524">
    <property type="term" value="F:ATP binding"/>
    <property type="evidence" value="ECO:0007669"/>
    <property type="project" value="UniProtKB-UniRule"/>
</dbReference>
<accession>A0A165CCN4</accession>
<dbReference type="FunFam" id="3.30.200.20:FF:000124">
    <property type="entry name" value="Cyclin-dependent kinase 4"/>
    <property type="match status" value="1"/>
</dbReference>